<dbReference type="AlphaFoldDB" id="A0A914XUA1"/>
<name>A0A914XUA1_9BILA</name>
<dbReference type="Proteomes" id="UP000887577">
    <property type="component" value="Unplaced"/>
</dbReference>
<keyword evidence="1" id="KW-1185">Reference proteome</keyword>
<proteinExistence type="predicted"/>
<dbReference type="WBParaSite" id="PSU_v2.g10543.t1">
    <property type="protein sequence ID" value="PSU_v2.g10543.t1"/>
    <property type="gene ID" value="PSU_v2.g10543"/>
</dbReference>
<sequence length="415" mass="47277">MAKLEMKVNQKILVVNVLESGYAVHSFQLTDKGYVSKNAKMISFDKSDKMILKNILKIENEFSKILVEANDNPDEAAMLERLVERIFLPSFTDKIVYVQKDDENLNPGKCMIETGKWIADKKSLNTFILPSSTREYMVFTEIHGIYGIFLKAELGVLLPFEASGMLHKTSNVKFFLGYFNCDEDDEKTPVILQRLTLPPNFHGYKFTLTVDENNMPECIVEGTMLQEIAALPLFLNMFCFSKIPVIGFCSNFSVIFIHQDNEIGYQFFDGWDGLSGKELFISFADKKPKFCEDALKDHSKKASSVISDLIRIMAMPKDEIEESVLWKFSIVKDSGNPVLIEFDNFDGTRKAASPAFLMALLLKEHLKAIKNEIGEKPKKLGFWFLNRHSDAENERIKAGVDEACKLLKIESMFID</sequence>
<evidence type="ECO:0000313" key="2">
    <source>
        <dbReference type="WBParaSite" id="PSU_v2.g10543.t1"/>
    </source>
</evidence>
<reference evidence="2" key="1">
    <citation type="submission" date="2022-11" db="UniProtKB">
        <authorList>
            <consortium name="WormBaseParasite"/>
        </authorList>
    </citation>
    <scope>IDENTIFICATION</scope>
</reference>
<protein>
    <submittedName>
        <fullName evidence="2">Uncharacterized protein</fullName>
    </submittedName>
</protein>
<accession>A0A914XUA1</accession>
<evidence type="ECO:0000313" key="1">
    <source>
        <dbReference type="Proteomes" id="UP000887577"/>
    </source>
</evidence>
<organism evidence="1 2">
    <name type="scientific">Panagrolaimus superbus</name>
    <dbReference type="NCBI Taxonomy" id="310955"/>
    <lineage>
        <taxon>Eukaryota</taxon>
        <taxon>Metazoa</taxon>
        <taxon>Ecdysozoa</taxon>
        <taxon>Nematoda</taxon>
        <taxon>Chromadorea</taxon>
        <taxon>Rhabditida</taxon>
        <taxon>Tylenchina</taxon>
        <taxon>Panagrolaimomorpha</taxon>
        <taxon>Panagrolaimoidea</taxon>
        <taxon>Panagrolaimidae</taxon>
        <taxon>Panagrolaimus</taxon>
    </lineage>
</organism>